<sequence length="70" mass="7878">MSFRPPFSVIHLTYPDKRQRNCNHTDAKIQESKTVLDLLSPMSVDYAAATPGSSVKNPNQNYKEIQGQNV</sequence>
<dbReference type="KEGG" id="clus:A9F13_16g00935"/>
<evidence type="ECO:0000313" key="3">
    <source>
        <dbReference type="Proteomes" id="UP000195602"/>
    </source>
</evidence>
<gene>
    <name evidence="2" type="ORF">A9F13_16g00935</name>
</gene>
<dbReference type="AlphaFoldDB" id="A0AA91T0D5"/>
<dbReference type="Proteomes" id="UP000195602">
    <property type="component" value="Unassembled WGS sequence"/>
</dbReference>
<protein>
    <submittedName>
        <fullName evidence="2">Uncharacterized protein</fullName>
    </submittedName>
</protein>
<evidence type="ECO:0000256" key="1">
    <source>
        <dbReference type="SAM" id="MobiDB-lite"/>
    </source>
</evidence>
<organism evidence="2 3">
    <name type="scientific">Clavispora lusitaniae</name>
    <name type="common">Candida lusitaniae</name>
    <dbReference type="NCBI Taxonomy" id="36911"/>
    <lineage>
        <taxon>Eukaryota</taxon>
        <taxon>Fungi</taxon>
        <taxon>Dikarya</taxon>
        <taxon>Ascomycota</taxon>
        <taxon>Saccharomycotina</taxon>
        <taxon>Pichiomycetes</taxon>
        <taxon>Metschnikowiaceae</taxon>
        <taxon>Clavispora</taxon>
    </lineage>
</organism>
<evidence type="ECO:0000313" key="2">
    <source>
        <dbReference type="EMBL" id="OVF06992.1"/>
    </source>
</evidence>
<dbReference type="EMBL" id="LYUB02000016">
    <property type="protein sequence ID" value="OVF06992.1"/>
    <property type="molecule type" value="Genomic_DNA"/>
</dbReference>
<name>A0AA91T0D5_CLALS</name>
<accession>A0AA91T0D5</accession>
<feature type="region of interest" description="Disordered" evidence="1">
    <location>
        <begin position="49"/>
        <end position="70"/>
    </location>
</feature>
<feature type="compositionally biased region" description="Polar residues" evidence="1">
    <location>
        <begin position="51"/>
        <end position="70"/>
    </location>
</feature>
<proteinExistence type="predicted"/>
<reference evidence="2 3" key="1">
    <citation type="submission" date="2017-04" db="EMBL/GenBank/DDBJ databases">
        <title>Draft genome of the yeast Clavispora lusitaniae type strain CBS 6936.</title>
        <authorList>
            <person name="Durrens P."/>
            <person name="Klopp C."/>
            <person name="Biteau N."/>
            <person name="Fitton-Ouhabi V."/>
            <person name="Dementhon K."/>
            <person name="Accoceberry I."/>
            <person name="Sherman D.J."/>
            <person name="Noel T."/>
        </authorList>
    </citation>
    <scope>NUCLEOTIDE SEQUENCE [LARGE SCALE GENOMIC DNA]</scope>
    <source>
        <strain evidence="2 3">CBS 6936</strain>
    </source>
</reference>
<comment type="caution">
    <text evidence="2">The sequence shown here is derived from an EMBL/GenBank/DDBJ whole genome shotgun (WGS) entry which is preliminary data.</text>
</comment>